<feature type="compositionally biased region" description="Polar residues" evidence="1">
    <location>
        <begin position="1"/>
        <end position="10"/>
    </location>
</feature>
<feature type="compositionally biased region" description="Basic and acidic residues" evidence="1">
    <location>
        <begin position="218"/>
        <end position="227"/>
    </location>
</feature>
<evidence type="ECO:0000313" key="6">
    <source>
        <dbReference type="Proteomes" id="UP001271007"/>
    </source>
</evidence>
<dbReference type="Pfam" id="PF24344">
    <property type="entry name" value="PH_23"/>
    <property type="match status" value="1"/>
</dbReference>
<name>A0AAJ0LWB2_9PEZI</name>
<feature type="compositionally biased region" description="Polar residues" evidence="1">
    <location>
        <begin position="674"/>
        <end position="689"/>
    </location>
</feature>
<evidence type="ECO:0000313" key="5">
    <source>
        <dbReference type="EMBL" id="KAK3057496.1"/>
    </source>
</evidence>
<feature type="region of interest" description="Disordered" evidence="1">
    <location>
        <begin position="1400"/>
        <end position="1435"/>
    </location>
</feature>
<keyword evidence="6" id="KW-1185">Reference proteome</keyword>
<dbReference type="EMBL" id="JAWDJX010000003">
    <property type="protein sequence ID" value="KAK3057496.1"/>
    <property type="molecule type" value="Genomic_DNA"/>
</dbReference>
<feature type="compositionally biased region" description="Polar residues" evidence="1">
    <location>
        <begin position="85"/>
        <end position="97"/>
    </location>
</feature>
<feature type="compositionally biased region" description="Polar residues" evidence="1">
    <location>
        <begin position="258"/>
        <end position="284"/>
    </location>
</feature>
<feature type="domain" description="PH" evidence="3">
    <location>
        <begin position="763"/>
        <end position="903"/>
    </location>
</feature>
<feature type="region of interest" description="Disordered" evidence="1">
    <location>
        <begin position="671"/>
        <end position="696"/>
    </location>
</feature>
<feature type="compositionally biased region" description="Low complexity" evidence="1">
    <location>
        <begin position="1167"/>
        <end position="1176"/>
    </location>
</feature>
<feature type="compositionally biased region" description="Basic and acidic residues" evidence="1">
    <location>
        <begin position="135"/>
        <end position="163"/>
    </location>
</feature>
<feature type="compositionally biased region" description="Polar residues" evidence="1">
    <location>
        <begin position="1216"/>
        <end position="1240"/>
    </location>
</feature>
<evidence type="ECO:0000259" key="3">
    <source>
        <dbReference type="Pfam" id="PF24344"/>
    </source>
</evidence>
<dbReference type="InterPro" id="IPR056223">
    <property type="entry name" value="PH_24"/>
</dbReference>
<feature type="domain" description="DBL homology" evidence="2">
    <location>
        <begin position="548"/>
        <end position="749"/>
    </location>
</feature>
<feature type="region of interest" description="Disordered" evidence="1">
    <location>
        <begin position="1"/>
        <end position="49"/>
    </location>
</feature>
<feature type="compositionally biased region" description="Polar residues" evidence="1">
    <location>
        <begin position="1021"/>
        <end position="1030"/>
    </location>
</feature>
<feature type="region of interest" description="Disordered" evidence="1">
    <location>
        <begin position="936"/>
        <end position="1192"/>
    </location>
</feature>
<evidence type="ECO:0000256" key="1">
    <source>
        <dbReference type="SAM" id="MobiDB-lite"/>
    </source>
</evidence>
<evidence type="ECO:0000259" key="4">
    <source>
        <dbReference type="Pfam" id="PF24345"/>
    </source>
</evidence>
<feature type="compositionally biased region" description="Basic and acidic residues" evidence="1">
    <location>
        <begin position="299"/>
        <end position="326"/>
    </location>
</feature>
<organism evidence="5 6">
    <name type="scientific">Extremus antarcticus</name>
    <dbReference type="NCBI Taxonomy" id="702011"/>
    <lineage>
        <taxon>Eukaryota</taxon>
        <taxon>Fungi</taxon>
        <taxon>Dikarya</taxon>
        <taxon>Ascomycota</taxon>
        <taxon>Pezizomycotina</taxon>
        <taxon>Dothideomycetes</taxon>
        <taxon>Dothideomycetidae</taxon>
        <taxon>Mycosphaerellales</taxon>
        <taxon>Extremaceae</taxon>
        <taxon>Extremus</taxon>
    </lineage>
</organism>
<dbReference type="InterPro" id="IPR056222">
    <property type="entry name" value="PH_23"/>
</dbReference>
<sequence>MPSPNAAQKSATKKTAELGRDLARKRSQDFKSKIEGWNETGAGVAQEQDEVVVVVEEEAADEIVVIEHVSDKEGADQDDSEDPSADNTPTTPKTPRSNVKPANKTAAQRKTSREIDTQKKAWVRRKSKAAVEIPQEVKEATTPKKRVISDGHWRRDRTKKDEASPENEEEKEKAKDVTPKPITIRRSVVSVGLKVQPSTIEVVDDREPRKAPRRSKSRERDDDREGTPDYESPGTKVYVKRRRRSRNSGENGKERKSASATDSSFTAPSSSVGKPSTATDITTPDPSPTKDFTPRPRTAPKERNVSKLVDDIQTRSRSSDTEDLPRRVSRAKARVSSQNQDDKPAKARIPAGRPPHNPIPKVFGGNRIEGWLSEMPEDPFTAPSEPSVVPDTPRHTSRRTGGGDEAFDSGRRRSSARTRQPRPSVEPIDTDEQPRGPSGSWNTVDDWVNDASPAGLKRSGARRNAHSPVKDRPTRGVSMMAPSDRQLTLADDSTLSRASDGDEPEHNGTGLKRRLTKHSDLMSVLSTPREDNRIAPARSMRHRVRSGNATVADVMNEISKDELKYQRELRTLVDGVIPVLLAYVISKNDASRAPGSRKSSLHDNPALTQPIYDMGVSLERLKTSHKRIPMHDANELLLWAQHTEKLYSEYLRVWRLGFEDIVVNLAPANEAGQDGSSKWDNTIQRNSNGDGPGGDSERVDVAYLLKRPLVRVKNFSKTLKVINQTKPSALADDITHAYQDLFAEARRRSNDERARLEDEAAAAIDPTRARDPRNLVQLNGVRIDPSRSVGARDYFDMELYHSSGQQVGCKVELIRRDNRPEIQGPGDVLFCEVSLSGRWLLFPPILANYVTARKGDKEGEIVVMVRGLLASGAEWREIMSLRSSEDQCEEWLDMLGSDPMPPRLTRQSSFNTLRIPSKGYDAPPSPTESVVPIGERASSSAPKWDGSEINSTVGGSSLGPLPNIRPKRYHGTGPPPRANFDTIVEERPNTAHDRFADQARNASSSDNEKRSRYHHVRSKTEWTSDNATSRSAKDYSVWIPTSDRGSDESADEDDRPARRPTMHRRTSSVPSQDMPTISKLRKTKPEERPKCDVTAPKMQVEEPWSAPAKLRKKTPVEHGSKQPPTPTQPARPTSLGLRSGALPSFTPAFLKKHRRSSSPLKHEYEPSSASDSFSDSDFSDDDLQSITSESTVDEAISTIGELRDFSKPAPLRVTKAASQKSASSIDQDTLRPSDSPSQAPYRTVPPSANGAAKSVACILSWNDRGTWDTMHPEECEIVVTPGLIEAFDLGQAHAVSGKMDDPYGPSPSTFGVKPLVALELTPLVPLRRGTALDISIRSPPTANSVLRVSDNIMFRSRSPEECERLYNTINRARIDNPTWIALQNARPAPTSNWGQAMDRRNSARSNNAPSWIKSLSRKGSSYRSKGARSDSIAASQSSVGTMGSAMSALRKFGNGSRIFNIAKSTIVSREGTRSSGSDSLDSGAATPVPFDLRMGTPLGITNTKCHFYIRHNMTSWRDLGHARLTVMLPPRPDPTIPADPTSTGIAKRVLVMGKRGNTLLDITLPEHCFERLGRTGVAVTLWSELVGPNGELGHAAATGGVGTSQTKKYLIQLALERDAAFLFSMVGKMRY</sequence>
<feature type="compositionally biased region" description="Basic and acidic residues" evidence="1">
    <location>
        <begin position="984"/>
        <end position="997"/>
    </location>
</feature>
<proteinExistence type="predicted"/>
<reference evidence="5" key="1">
    <citation type="submission" date="2023-04" db="EMBL/GenBank/DDBJ databases">
        <title>Black Yeasts Isolated from many extreme environments.</title>
        <authorList>
            <person name="Coleine C."/>
            <person name="Stajich J.E."/>
            <person name="Selbmann L."/>
        </authorList>
    </citation>
    <scope>NUCLEOTIDE SEQUENCE</scope>
    <source>
        <strain evidence="5">CCFEE 5312</strain>
    </source>
</reference>
<feature type="compositionally biased region" description="Basic and acidic residues" evidence="1">
    <location>
        <begin position="14"/>
        <end position="36"/>
    </location>
</feature>
<feature type="domain" description="PH" evidence="4">
    <location>
        <begin position="1247"/>
        <end position="1386"/>
    </location>
</feature>
<dbReference type="Proteomes" id="UP001271007">
    <property type="component" value="Unassembled WGS sequence"/>
</dbReference>
<comment type="caution">
    <text evidence="5">The sequence shown here is derived from an EMBL/GenBank/DDBJ whole genome shotgun (WGS) entry which is preliminary data.</text>
</comment>
<protein>
    <submittedName>
        <fullName evidence="5">Uncharacterized protein</fullName>
    </submittedName>
</protein>
<accession>A0AAJ0LWB2</accession>
<dbReference type="Pfam" id="PF24345">
    <property type="entry name" value="PH_24"/>
    <property type="match status" value="1"/>
</dbReference>
<gene>
    <name evidence="5" type="ORF">LTR09_001680</name>
</gene>
<feature type="region of interest" description="Disordered" evidence="1">
    <location>
        <begin position="1210"/>
        <end position="1249"/>
    </location>
</feature>
<evidence type="ECO:0000259" key="2">
    <source>
        <dbReference type="Pfam" id="PF24340"/>
    </source>
</evidence>
<dbReference type="Pfam" id="PF24340">
    <property type="entry name" value="DH_2"/>
    <property type="match status" value="1"/>
</dbReference>
<feature type="region of interest" description="Disordered" evidence="1">
    <location>
        <begin position="65"/>
        <end position="524"/>
    </location>
</feature>
<dbReference type="InterPro" id="IPR056416">
    <property type="entry name" value="DH_2_fung"/>
</dbReference>